<evidence type="ECO:0000313" key="6">
    <source>
        <dbReference type="EMBL" id="TWI33082.1"/>
    </source>
</evidence>
<reference evidence="6 7" key="1">
    <citation type="journal article" date="2015" name="Stand. Genomic Sci.">
        <title>Genomic Encyclopedia of Bacterial and Archaeal Type Strains, Phase III: the genomes of soil and plant-associated and newly described type strains.</title>
        <authorList>
            <person name="Whitman W.B."/>
            <person name="Woyke T."/>
            <person name="Klenk H.P."/>
            <person name="Zhou Y."/>
            <person name="Lilburn T.G."/>
            <person name="Beck B.J."/>
            <person name="De Vos P."/>
            <person name="Vandamme P."/>
            <person name="Eisen J.A."/>
            <person name="Garrity G."/>
            <person name="Hugenholtz P."/>
            <person name="Kyrpides N.C."/>
        </authorList>
    </citation>
    <scope>NUCLEOTIDE SEQUENCE [LARGE SCALE GENOMIC DNA]</scope>
    <source>
        <strain evidence="6 7">CGMCC 1.2546</strain>
    </source>
</reference>
<accession>A0A562NLK2</accession>
<dbReference type="SUPFAM" id="SSF53850">
    <property type="entry name" value="Periplasmic binding protein-like II"/>
    <property type="match status" value="1"/>
</dbReference>
<dbReference type="GO" id="GO:0006351">
    <property type="term" value="P:DNA-templated transcription"/>
    <property type="evidence" value="ECO:0007669"/>
    <property type="project" value="TreeGrafter"/>
</dbReference>
<evidence type="ECO:0000313" key="7">
    <source>
        <dbReference type="Proteomes" id="UP000317122"/>
    </source>
</evidence>
<evidence type="ECO:0000256" key="4">
    <source>
        <dbReference type="ARBA" id="ARBA00023163"/>
    </source>
</evidence>
<evidence type="ECO:0000256" key="3">
    <source>
        <dbReference type="ARBA" id="ARBA00023125"/>
    </source>
</evidence>
<evidence type="ECO:0000259" key="5">
    <source>
        <dbReference type="PROSITE" id="PS50931"/>
    </source>
</evidence>
<dbReference type="RefSeq" id="WP_162458023.1">
    <property type="nucleotide sequence ID" value="NZ_BSPF01000004.1"/>
</dbReference>
<dbReference type="InterPro" id="IPR058163">
    <property type="entry name" value="LysR-type_TF_proteobact-type"/>
</dbReference>
<evidence type="ECO:0000256" key="2">
    <source>
        <dbReference type="ARBA" id="ARBA00023015"/>
    </source>
</evidence>
<dbReference type="Pfam" id="PF03466">
    <property type="entry name" value="LysR_substrate"/>
    <property type="match status" value="1"/>
</dbReference>
<comment type="similarity">
    <text evidence="1">Belongs to the LysR transcriptional regulatory family.</text>
</comment>
<dbReference type="PANTHER" id="PTHR30537:SF74">
    <property type="entry name" value="HTH-TYPE TRANSCRIPTIONAL REGULATOR TRPI"/>
    <property type="match status" value="1"/>
</dbReference>
<dbReference type="GO" id="GO:0003700">
    <property type="term" value="F:DNA-binding transcription factor activity"/>
    <property type="evidence" value="ECO:0007669"/>
    <property type="project" value="InterPro"/>
</dbReference>
<dbReference type="InterPro" id="IPR005119">
    <property type="entry name" value="LysR_subst-bd"/>
</dbReference>
<dbReference type="InterPro" id="IPR036388">
    <property type="entry name" value="WH-like_DNA-bd_sf"/>
</dbReference>
<dbReference type="PANTHER" id="PTHR30537">
    <property type="entry name" value="HTH-TYPE TRANSCRIPTIONAL REGULATOR"/>
    <property type="match status" value="1"/>
</dbReference>
<dbReference type="Gene3D" id="3.40.190.10">
    <property type="entry name" value="Periplasmic binding protein-like II"/>
    <property type="match status" value="2"/>
</dbReference>
<dbReference type="InterPro" id="IPR036390">
    <property type="entry name" value="WH_DNA-bd_sf"/>
</dbReference>
<protein>
    <submittedName>
        <fullName evidence="6">LysR family glycine cleavage system transcriptional activator</fullName>
    </submittedName>
</protein>
<dbReference type="GO" id="GO:0043565">
    <property type="term" value="F:sequence-specific DNA binding"/>
    <property type="evidence" value="ECO:0007669"/>
    <property type="project" value="TreeGrafter"/>
</dbReference>
<keyword evidence="2" id="KW-0805">Transcription regulation</keyword>
<dbReference type="EMBL" id="VLKT01000026">
    <property type="protein sequence ID" value="TWI33082.1"/>
    <property type="molecule type" value="Genomic_DNA"/>
</dbReference>
<dbReference type="Proteomes" id="UP000317122">
    <property type="component" value="Unassembled WGS sequence"/>
</dbReference>
<dbReference type="FunFam" id="1.10.10.10:FF:000001">
    <property type="entry name" value="LysR family transcriptional regulator"/>
    <property type="match status" value="1"/>
</dbReference>
<name>A0A562NLK2_9HYPH</name>
<organism evidence="6 7">
    <name type="scientific">Mesorhizobium tianshanense</name>
    <dbReference type="NCBI Taxonomy" id="39844"/>
    <lineage>
        <taxon>Bacteria</taxon>
        <taxon>Pseudomonadati</taxon>
        <taxon>Pseudomonadota</taxon>
        <taxon>Alphaproteobacteria</taxon>
        <taxon>Hyphomicrobiales</taxon>
        <taxon>Phyllobacteriaceae</taxon>
        <taxon>Mesorhizobium</taxon>
    </lineage>
</organism>
<dbReference type="SUPFAM" id="SSF46785">
    <property type="entry name" value="Winged helix' DNA-binding domain"/>
    <property type="match status" value="1"/>
</dbReference>
<keyword evidence="4" id="KW-0804">Transcription</keyword>
<evidence type="ECO:0000256" key="1">
    <source>
        <dbReference type="ARBA" id="ARBA00009437"/>
    </source>
</evidence>
<dbReference type="AlphaFoldDB" id="A0A562NLK2"/>
<dbReference type="PRINTS" id="PR00039">
    <property type="entry name" value="HTHLYSR"/>
</dbReference>
<gene>
    <name evidence="6" type="ORF">IQ26_04082</name>
</gene>
<keyword evidence="3" id="KW-0238">DNA-binding</keyword>
<sequence length="298" mass="32667">MRKLPNLNATRAFEAAARHGSFAAAAEELKVSHAAVSRHVRNLEMELGVELFERHARHVVLTGEGGLFARTVARSFADLALGVGHLKRGTAKGTVVLDVESDLAVVWLMPRLTAETLDALQLNVDLRCRPDPPRSLPGDVDLVLTWGPAALIGFRSEPFLDLSAFPVASPALIAKGPDPASPGFYAAHRLIHERGLYWWRRYCEAAGVMLDDVDNHLFFNRTHLCIDAALRGLGIAIGDHLSCGQHLRSGRLVQLPGPVLPGREQYHLLTPDTTHLSRPARQMRDWLRKGSAEMKGTG</sequence>
<dbReference type="PROSITE" id="PS50931">
    <property type="entry name" value="HTH_LYSR"/>
    <property type="match status" value="1"/>
</dbReference>
<comment type="caution">
    <text evidence="6">The sequence shown here is derived from an EMBL/GenBank/DDBJ whole genome shotgun (WGS) entry which is preliminary data.</text>
</comment>
<keyword evidence="7" id="KW-1185">Reference proteome</keyword>
<dbReference type="Gene3D" id="1.10.10.10">
    <property type="entry name" value="Winged helix-like DNA-binding domain superfamily/Winged helix DNA-binding domain"/>
    <property type="match status" value="1"/>
</dbReference>
<proteinExistence type="inferred from homology"/>
<dbReference type="InterPro" id="IPR000847">
    <property type="entry name" value="LysR_HTH_N"/>
</dbReference>
<feature type="domain" description="HTH lysR-type" evidence="5">
    <location>
        <begin position="5"/>
        <end position="62"/>
    </location>
</feature>
<dbReference type="Pfam" id="PF00126">
    <property type="entry name" value="HTH_1"/>
    <property type="match status" value="1"/>
</dbReference>
<dbReference type="OrthoDB" id="9807765at2"/>